<gene>
    <name evidence="4" type="ORF">HL667_17010</name>
</gene>
<dbReference type="InterPro" id="IPR057326">
    <property type="entry name" value="KR_dom"/>
</dbReference>
<dbReference type="Pfam" id="PF00106">
    <property type="entry name" value="adh_short"/>
    <property type="match status" value="1"/>
</dbReference>
<dbReference type="PROSITE" id="PS00061">
    <property type="entry name" value="ADH_SHORT"/>
    <property type="match status" value="1"/>
</dbReference>
<dbReference type="InterPro" id="IPR036291">
    <property type="entry name" value="NAD(P)-bd_dom_sf"/>
</dbReference>
<dbReference type="PANTHER" id="PTHR42879:SF2">
    <property type="entry name" value="3-OXOACYL-[ACYL-CARRIER-PROTEIN] REDUCTASE FABG"/>
    <property type="match status" value="1"/>
</dbReference>
<accession>A0ABX2CG66</accession>
<evidence type="ECO:0000313" key="4">
    <source>
        <dbReference type="EMBL" id="NPU66705.1"/>
    </source>
</evidence>
<evidence type="ECO:0000313" key="5">
    <source>
        <dbReference type="Proteomes" id="UP000886476"/>
    </source>
</evidence>
<dbReference type="PRINTS" id="PR00081">
    <property type="entry name" value="GDHRDH"/>
</dbReference>
<comment type="similarity">
    <text evidence="1 2">Belongs to the short-chain dehydrogenases/reductases (SDR) family.</text>
</comment>
<dbReference type="PRINTS" id="PR00080">
    <property type="entry name" value="SDRFAMILY"/>
</dbReference>
<dbReference type="InterPro" id="IPR020904">
    <property type="entry name" value="Sc_DH/Rdtase_CS"/>
</dbReference>
<name>A0ABX2CG66_9BRAD</name>
<dbReference type="SUPFAM" id="SSF51735">
    <property type="entry name" value="NAD(P)-binding Rossmann-fold domains"/>
    <property type="match status" value="1"/>
</dbReference>
<evidence type="ECO:0000256" key="1">
    <source>
        <dbReference type="ARBA" id="ARBA00006484"/>
    </source>
</evidence>
<protein>
    <submittedName>
        <fullName evidence="4">SDR family oxidoreductase</fullName>
    </submittedName>
</protein>
<evidence type="ECO:0000256" key="2">
    <source>
        <dbReference type="RuleBase" id="RU000363"/>
    </source>
</evidence>
<keyword evidence="5" id="KW-1185">Reference proteome</keyword>
<proteinExistence type="inferred from homology"/>
<dbReference type="InterPro" id="IPR050259">
    <property type="entry name" value="SDR"/>
</dbReference>
<dbReference type="SMART" id="SM00822">
    <property type="entry name" value="PKS_KR"/>
    <property type="match status" value="1"/>
</dbReference>
<comment type="caution">
    <text evidence="4">The sequence shown here is derived from an EMBL/GenBank/DDBJ whole genome shotgun (WGS) entry which is preliminary data.</text>
</comment>
<evidence type="ECO:0000259" key="3">
    <source>
        <dbReference type="SMART" id="SM00822"/>
    </source>
</evidence>
<dbReference type="InterPro" id="IPR002347">
    <property type="entry name" value="SDR_fam"/>
</dbReference>
<dbReference type="EMBL" id="JABFDN010000005">
    <property type="protein sequence ID" value="NPU66705.1"/>
    <property type="molecule type" value="Genomic_DNA"/>
</dbReference>
<dbReference type="PANTHER" id="PTHR42879">
    <property type="entry name" value="3-OXOACYL-(ACYL-CARRIER-PROTEIN) REDUCTASE"/>
    <property type="match status" value="1"/>
</dbReference>
<dbReference type="CDD" id="cd05233">
    <property type="entry name" value="SDR_c"/>
    <property type="match status" value="1"/>
</dbReference>
<organism evidence="4 5">
    <name type="scientific">Bradyrhizobium aeschynomenes</name>
    <dbReference type="NCBI Taxonomy" id="2734909"/>
    <lineage>
        <taxon>Bacteria</taxon>
        <taxon>Pseudomonadati</taxon>
        <taxon>Pseudomonadota</taxon>
        <taxon>Alphaproteobacteria</taxon>
        <taxon>Hyphomicrobiales</taxon>
        <taxon>Nitrobacteraceae</taxon>
        <taxon>Bradyrhizobium</taxon>
    </lineage>
</organism>
<feature type="domain" description="Ketoreductase" evidence="3">
    <location>
        <begin position="8"/>
        <end position="186"/>
    </location>
</feature>
<reference evidence="4" key="1">
    <citation type="submission" date="2020-05" db="EMBL/GenBank/DDBJ databases">
        <title>Nod-independent and nitrogen-fixing Bradyrhizobium aeschynomene sp. nov. isolated from nodules of Aeschynomene indica.</title>
        <authorList>
            <person name="Zhang Z."/>
        </authorList>
    </citation>
    <scope>NUCLEOTIDE SEQUENCE</scope>
    <source>
        <strain evidence="4">83012</strain>
    </source>
</reference>
<dbReference type="RefSeq" id="WP_172111795.1">
    <property type="nucleotide sequence ID" value="NZ_JABFDN010000005.1"/>
</dbReference>
<dbReference type="Proteomes" id="UP000886476">
    <property type="component" value="Unassembled WGS sequence"/>
</dbReference>
<dbReference type="Gene3D" id="3.40.50.720">
    <property type="entry name" value="NAD(P)-binding Rossmann-like Domain"/>
    <property type="match status" value="1"/>
</dbReference>
<sequence>MSGLPAAAHAMVTGGGRGIGREIARTLKLAGATVTIVGRNGATLDEAIAAGCADHAAVADVADQGALSAVVDAAVARQPIDILVANAGSAESAPFLKSDAALFHRMMDINFMGVVHAVQAVLPVMKGRSYGRIVAVASTAGLKGYPYVSAYTAAKHAVVGLTRSLALELARSRVTVNAVCPGFTDTDLVADSVDTIMKKTGRSREQAIAELAKHNPQGRLILPQEVADTVLWLCGTGAAAITGQAIAVAGGEV</sequence>